<dbReference type="GO" id="GO:1901982">
    <property type="term" value="F:maltose binding"/>
    <property type="evidence" value="ECO:0007669"/>
    <property type="project" value="TreeGrafter"/>
</dbReference>
<dbReference type="GO" id="GO:0055085">
    <property type="term" value="P:transmembrane transport"/>
    <property type="evidence" value="ECO:0007669"/>
    <property type="project" value="InterPro"/>
</dbReference>
<dbReference type="Pfam" id="PF13416">
    <property type="entry name" value="SBP_bac_8"/>
    <property type="match status" value="1"/>
</dbReference>
<dbReference type="RefSeq" id="WP_119316538.1">
    <property type="nucleotide sequence ID" value="NZ_QXDL01000262.1"/>
</dbReference>
<dbReference type="SUPFAM" id="SSF53850">
    <property type="entry name" value="Periplasmic binding protein-like II"/>
    <property type="match status" value="1"/>
</dbReference>
<dbReference type="PROSITE" id="PS01037">
    <property type="entry name" value="SBP_BACTERIAL_1"/>
    <property type="match status" value="1"/>
</dbReference>
<evidence type="ECO:0000313" key="4">
    <source>
        <dbReference type="EMBL" id="RIH78559.1"/>
    </source>
</evidence>
<dbReference type="InterPro" id="IPR006059">
    <property type="entry name" value="SBP"/>
</dbReference>
<dbReference type="InterPro" id="IPR006061">
    <property type="entry name" value="SBP_1_CS"/>
</dbReference>
<proteinExistence type="inferred from homology"/>
<evidence type="ECO:0000256" key="3">
    <source>
        <dbReference type="ARBA" id="ARBA00022729"/>
    </source>
</evidence>
<dbReference type="PANTHER" id="PTHR30061:SF50">
    <property type="entry name" value="MALTOSE_MALTODEXTRIN-BINDING PERIPLASMIC PROTEIN"/>
    <property type="match status" value="1"/>
</dbReference>
<reference evidence="4 5" key="1">
    <citation type="submission" date="2018-08" db="EMBL/GenBank/DDBJ databases">
        <title>Meiothermus terrae DSM 26712 genome sequencing project.</title>
        <authorList>
            <person name="Da Costa M.S."/>
            <person name="Albuquerque L."/>
            <person name="Raposo P."/>
            <person name="Froufe H.J.C."/>
            <person name="Barroso C.S."/>
            <person name="Egas C."/>
        </authorList>
    </citation>
    <scope>NUCLEOTIDE SEQUENCE [LARGE SCALE GENOMIC DNA]</scope>
    <source>
        <strain evidence="4 5">DSM 26712</strain>
    </source>
</reference>
<name>A0A399E5N5_9DEIN</name>
<dbReference type="EMBL" id="QXDL01000262">
    <property type="protein sequence ID" value="RIH78559.1"/>
    <property type="molecule type" value="Genomic_DNA"/>
</dbReference>
<accession>A0A399E5N5</accession>
<dbReference type="GO" id="GO:0055052">
    <property type="term" value="C:ATP-binding cassette (ABC) transporter complex, substrate-binding subunit-containing"/>
    <property type="evidence" value="ECO:0007669"/>
    <property type="project" value="TreeGrafter"/>
</dbReference>
<dbReference type="Proteomes" id="UP000265715">
    <property type="component" value="Unassembled WGS sequence"/>
</dbReference>
<dbReference type="Gene3D" id="3.40.190.10">
    <property type="entry name" value="Periplasmic binding protein-like II"/>
    <property type="match status" value="1"/>
</dbReference>
<keyword evidence="3" id="KW-0732">Signal</keyword>
<comment type="caution">
    <text evidence="4">The sequence shown here is derived from an EMBL/GenBank/DDBJ whole genome shotgun (WGS) entry which is preliminary data.</text>
</comment>
<evidence type="ECO:0000313" key="5">
    <source>
        <dbReference type="Proteomes" id="UP000265715"/>
    </source>
</evidence>
<dbReference type="OrthoDB" id="9768630at2"/>
<dbReference type="CDD" id="cd14748">
    <property type="entry name" value="PBP2_UgpB"/>
    <property type="match status" value="1"/>
</dbReference>
<dbReference type="GO" id="GO:0042956">
    <property type="term" value="P:maltodextrin transmembrane transport"/>
    <property type="evidence" value="ECO:0007669"/>
    <property type="project" value="TreeGrafter"/>
</dbReference>
<evidence type="ECO:0000256" key="1">
    <source>
        <dbReference type="ARBA" id="ARBA00008520"/>
    </source>
</evidence>
<gene>
    <name evidence="4" type="primary">msmE</name>
    <name evidence="4" type="ORF">Mterra_03657</name>
</gene>
<protein>
    <submittedName>
        <fullName evidence="4">Multiple sugar-binding protein</fullName>
    </submittedName>
</protein>
<sequence>MNRKGKIGLALLLGALGTGGFILAQTQSSYTGPKVEITYLHGFTGPDRPVMEDLVKRFNETHPNIVVKATAQPWGTTWNQLEPLVASGRAPDVVVVNEDQITRFIARGALTPITPQMYRSANIDTNRFFKPLFETASYKGQSYGVPISAVAYVMFYNKALMQKMGVSKVPTNRAELLTAARACTTDKEGRKPGQAGFDGKNLETWGISLYNNWVGARMAYSAILQNGGSLVDKDLNASFNTPEAVEAVQFLVDLVQKENVARANSTEEAELAAFSQGKVCFFPSGQWYLDRFEKTPNFSFGVAFPPRIGNKQDATWGGSSHLTLPVQRQGYDPNKRAAAMEFINWMSAAPQNLTWTSTGSLPTVRAVAQDKKFENQPIAGIFDKLDSIYATSGFPWGGQVLGPFDGAWERAYLGKQPVKQALDQGVDEANKQIAQARPNFR</sequence>
<evidence type="ECO:0000256" key="2">
    <source>
        <dbReference type="ARBA" id="ARBA00022448"/>
    </source>
</evidence>
<keyword evidence="2" id="KW-0813">Transport</keyword>
<dbReference type="GO" id="GO:0015768">
    <property type="term" value="P:maltose transport"/>
    <property type="evidence" value="ECO:0007669"/>
    <property type="project" value="TreeGrafter"/>
</dbReference>
<dbReference type="PANTHER" id="PTHR30061">
    <property type="entry name" value="MALTOSE-BINDING PERIPLASMIC PROTEIN"/>
    <property type="match status" value="1"/>
</dbReference>
<organism evidence="4 5">
    <name type="scientific">Calidithermus terrae</name>
    <dbReference type="NCBI Taxonomy" id="1408545"/>
    <lineage>
        <taxon>Bacteria</taxon>
        <taxon>Thermotogati</taxon>
        <taxon>Deinococcota</taxon>
        <taxon>Deinococci</taxon>
        <taxon>Thermales</taxon>
        <taxon>Thermaceae</taxon>
        <taxon>Calidithermus</taxon>
    </lineage>
</organism>
<comment type="similarity">
    <text evidence="1">Belongs to the bacterial solute-binding protein 1 family.</text>
</comment>
<keyword evidence="5" id="KW-1185">Reference proteome</keyword>
<dbReference type="AlphaFoldDB" id="A0A399E5N5"/>